<evidence type="ECO:0000259" key="1">
    <source>
        <dbReference type="Pfam" id="PF06032"/>
    </source>
</evidence>
<dbReference type="AlphaFoldDB" id="A0A1E7XJ43"/>
<dbReference type="Pfam" id="PF06032">
    <property type="entry name" value="S-Me-THD_N"/>
    <property type="match status" value="1"/>
</dbReference>
<sequence length="361" mass="38991">MKEITVNDVPKIGMGATVLGTGGGGAPHSTTLIAQQAIKENGPVHLIDVSELNDEDLVVPIGGIGAPTVGEEKIEGKDDYIRPVEMVQKVMHQKVQAVIPIEVGGGNSLIPIAAAAKLHVPVVDADGMGRAFPEIQMQTYFLAGYNPNMIALSDALGNESLVFPKDGTWGEKISRNITTTLGGSASFSDNIFPGKVVKKVGIQGTLSLAWKIGDILLNPMKEKNALDDIAHQLHGLKLFSGKVMEVNRRVADGFTKGKAIIAGLNQYEDQQAELFFQNELLIAKVDGNYVATTPDLIACLDEDTNYPITTSTIKFGNRINVVAFKADDKWRTDRGIEVAGPRYFGYDVDYIPVEQRIMEEG</sequence>
<evidence type="ECO:0000313" key="4">
    <source>
        <dbReference type="Proteomes" id="UP000177010"/>
    </source>
</evidence>
<accession>A0A1E7XJ43</accession>
<dbReference type="Proteomes" id="UP000177010">
    <property type="component" value="Unassembled WGS sequence"/>
</dbReference>
<evidence type="ECO:0008006" key="5">
    <source>
        <dbReference type="Google" id="ProtNLM"/>
    </source>
</evidence>
<dbReference type="InterPro" id="IPR027479">
    <property type="entry name" value="S-Me-THD_N_sf"/>
</dbReference>
<evidence type="ECO:0000259" key="2">
    <source>
        <dbReference type="Pfam" id="PF20906"/>
    </source>
</evidence>
<feature type="domain" description="S-Me-THD N-terminal" evidence="1">
    <location>
        <begin position="8"/>
        <end position="162"/>
    </location>
</feature>
<reference evidence="3 4" key="1">
    <citation type="submission" date="2016-09" db="EMBL/GenBank/DDBJ databases">
        <title>Genome Sequence of Lactobacillus sunkii Strain CG01.</title>
        <authorList>
            <person name="Poehlein A."/>
            <person name="Gabris C."/>
            <person name="Bengelsdorf F.R."/>
            <person name="Duerre P."/>
            <person name="Daniel R."/>
        </authorList>
    </citation>
    <scope>NUCLEOTIDE SEQUENCE [LARGE SCALE GENOMIC DNA]</scope>
    <source>
        <strain evidence="3 4">CG_D</strain>
    </source>
</reference>
<gene>
    <name evidence="3" type="ORF">LASUN_01060</name>
</gene>
<proteinExistence type="predicted"/>
<name>A0A1E7XJ43_9LACO</name>
<dbReference type="EMBL" id="MIQE01000002">
    <property type="protein sequence ID" value="OFA13107.1"/>
    <property type="molecule type" value="Genomic_DNA"/>
</dbReference>
<dbReference type="STRING" id="481719.LASUN_01060"/>
<dbReference type="RefSeq" id="WP_083274381.1">
    <property type="nucleotide sequence ID" value="NZ_JAZHVW010000013.1"/>
</dbReference>
<dbReference type="InterPro" id="IPR048350">
    <property type="entry name" value="S-Me-THD-like_C"/>
</dbReference>
<organism evidence="3 4">
    <name type="scientific">Lentilactobacillus sunkii</name>
    <dbReference type="NCBI Taxonomy" id="481719"/>
    <lineage>
        <taxon>Bacteria</taxon>
        <taxon>Bacillati</taxon>
        <taxon>Bacillota</taxon>
        <taxon>Bacilli</taxon>
        <taxon>Lactobacillales</taxon>
        <taxon>Lactobacillaceae</taxon>
        <taxon>Lentilactobacillus</taxon>
    </lineage>
</organism>
<dbReference type="Gene3D" id="3.40.1610.10">
    <property type="entry name" value="CV3147-like domain"/>
    <property type="match status" value="1"/>
</dbReference>
<dbReference type="InterPro" id="IPR010318">
    <property type="entry name" value="S-Me-THD_N"/>
</dbReference>
<protein>
    <recommendedName>
        <fullName evidence="5">DUF917 domain-containing protein</fullName>
    </recommendedName>
</protein>
<comment type="caution">
    <text evidence="3">The sequence shown here is derived from an EMBL/GenBank/DDBJ whole genome shotgun (WGS) entry which is preliminary data.</text>
</comment>
<feature type="domain" description="S-Me-THD-like C-terminal" evidence="2">
    <location>
        <begin position="166"/>
        <end position="353"/>
    </location>
</feature>
<dbReference type="SUPFAM" id="SSF160991">
    <property type="entry name" value="CV3147-like"/>
    <property type="match status" value="1"/>
</dbReference>
<dbReference type="InterPro" id="IPR024071">
    <property type="entry name" value="S-Me-THD_C_sf"/>
</dbReference>
<evidence type="ECO:0000313" key="3">
    <source>
        <dbReference type="EMBL" id="OFA13107.1"/>
    </source>
</evidence>
<dbReference type="Gene3D" id="2.40.390.10">
    <property type="entry name" value="CV3147-like"/>
    <property type="match status" value="1"/>
</dbReference>
<dbReference type="Pfam" id="PF20906">
    <property type="entry name" value="S-Me-THD_C"/>
    <property type="match status" value="1"/>
</dbReference>